<dbReference type="GO" id="GO:0005506">
    <property type="term" value="F:iron ion binding"/>
    <property type="evidence" value="ECO:0007669"/>
    <property type="project" value="InterPro"/>
</dbReference>
<reference evidence="15 16" key="1">
    <citation type="submission" date="2018-11" db="EMBL/GenBank/DDBJ databases">
        <title>Genome assembly of Steccherinum ochraceum LE-BIN_3174, the white-rot fungus of the Steccherinaceae family (The Residual Polyporoid clade, Polyporales, Basidiomycota).</title>
        <authorList>
            <person name="Fedorova T.V."/>
            <person name="Glazunova O.A."/>
            <person name="Landesman E.O."/>
            <person name="Moiseenko K.V."/>
            <person name="Psurtseva N.V."/>
            <person name="Savinova O.S."/>
            <person name="Shakhova N.V."/>
            <person name="Tyazhelova T.V."/>
            <person name="Vasina D.V."/>
        </authorList>
    </citation>
    <scope>NUCLEOTIDE SEQUENCE [LARGE SCALE GENOMIC DNA]</scope>
    <source>
        <strain evidence="15 16">LE-BIN_3174</strain>
    </source>
</reference>
<comment type="pathway">
    <text evidence="3">Secondary metabolite biosynthesis.</text>
</comment>
<proteinExistence type="inferred from homology"/>
<evidence type="ECO:0000256" key="9">
    <source>
        <dbReference type="ARBA" id="ARBA00023002"/>
    </source>
</evidence>
<name>A0A4V2MVE1_9APHY</name>
<evidence type="ECO:0000256" key="6">
    <source>
        <dbReference type="ARBA" id="ARBA00022692"/>
    </source>
</evidence>
<dbReference type="InterPro" id="IPR050364">
    <property type="entry name" value="Cytochrome_P450_fung"/>
</dbReference>
<evidence type="ECO:0000256" key="13">
    <source>
        <dbReference type="PIRSR" id="PIRSR602401-1"/>
    </source>
</evidence>
<dbReference type="PANTHER" id="PTHR46300">
    <property type="entry name" value="P450, PUTATIVE (EUROFUNG)-RELATED-RELATED"/>
    <property type="match status" value="1"/>
</dbReference>
<evidence type="ECO:0000256" key="10">
    <source>
        <dbReference type="ARBA" id="ARBA00023004"/>
    </source>
</evidence>
<comment type="subcellular location">
    <subcellularLocation>
        <location evidence="2">Membrane</location>
    </subcellularLocation>
</comment>
<dbReference type="CDD" id="cd11065">
    <property type="entry name" value="CYP64-like"/>
    <property type="match status" value="1"/>
</dbReference>
<accession>A0A4V2MVE1</accession>
<evidence type="ECO:0000313" key="15">
    <source>
        <dbReference type="EMBL" id="TCD62087.1"/>
    </source>
</evidence>
<keyword evidence="5 13" id="KW-0349">Heme</keyword>
<protein>
    <recommendedName>
        <fullName evidence="17">Cytochrome P450</fullName>
    </recommendedName>
</protein>
<evidence type="ECO:0000256" key="3">
    <source>
        <dbReference type="ARBA" id="ARBA00005179"/>
    </source>
</evidence>
<dbReference type="PRINTS" id="PR00385">
    <property type="entry name" value="P450"/>
</dbReference>
<keyword evidence="16" id="KW-1185">Reference proteome</keyword>
<dbReference type="Pfam" id="PF00067">
    <property type="entry name" value="p450"/>
    <property type="match status" value="1"/>
</dbReference>
<dbReference type="EMBL" id="RWJN01000403">
    <property type="protein sequence ID" value="TCD62087.1"/>
    <property type="molecule type" value="Genomic_DNA"/>
</dbReference>
<keyword evidence="9 14" id="KW-0560">Oxidoreductase</keyword>
<dbReference type="InterPro" id="IPR002401">
    <property type="entry name" value="Cyt_P450_E_grp-I"/>
</dbReference>
<dbReference type="PROSITE" id="PS00086">
    <property type="entry name" value="CYTOCHROME_P450"/>
    <property type="match status" value="1"/>
</dbReference>
<dbReference type="PANTHER" id="PTHR46300:SF2">
    <property type="entry name" value="CYTOCHROME P450 MONOOXYGENASE ALNH-RELATED"/>
    <property type="match status" value="1"/>
</dbReference>
<evidence type="ECO:0000256" key="11">
    <source>
        <dbReference type="ARBA" id="ARBA00023033"/>
    </source>
</evidence>
<comment type="cofactor">
    <cofactor evidence="1 13">
        <name>heme</name>
        <dbReference type="ChEBI" id="CHEBI:30413"/>
    </cofactor>
</comment>
<dbReference type="SUPFAM" id="SSF48264">
    <property type="entry name" value="Cytochrome P450"/>
    <property type="match status" value="1"/>
</dbReference>
<dbReference type="GO" id="GO:0004497">
    <property type="term" value="F:monooxygenase activity"/>
    <property type="evidence" value="ECO:0007669"/>
    <property type="project" value="UniProtKB-KW"/>
</dbReference>
<comment type="caution">
    <text evidence="15">The sequence shown here is derived from an EMBL/GenBank/DDBJ whole genome shotgun (WGS) entry which is preliminary data.</text>
</comment>
<keyword evidence="12" id="KW-0472">Membrane</keyword>
<dbReference type="AlphaFoldDB" id="A0A4V2MVE1"/>
<dbReference type="InterPro" id="IPR036396">
    <property type="entry name" value="Cyt_P450_sf"/>
</dbReference>
<evidence type="ECO:0000256" key="1">
    <source>
        <dbReference type="ARBA" id="ARBA00001971"/>
    </source>
</evidence>
<evidence type="ECO:0000256" key="2">
    <source>
        <dbReference type="ARBA" id="ARBA00004370"/>
    </source>
</evidence>
<keyword evidence="8" id="KW-1133">Transmembrane helix</keyword>
<evidence type="ECO:0008006" key="17">
    <source>
        <dbReference type="Google" id="ProtNLM"/>
    </source>
</evidence>
<evidence type="ECO:0000256" key="4">
    <source>
        <dbReference type="ARBA" id="ARBA00010617"/>
    </source>
</evidence>
<dbReference type="Gene3D" id="1.10.630.10">
    <property type="entry name" value="Cytochrome P450"/>
    <property type="match status" value="1"/>
</dbReference>
<dbReference type="InterPro" id="IPR001128">
    <property type="entry name" value="Cyt_P450"/>
</dbReference>
<dbReference type="GO" id="GO:0016705">
    <property type="term" value="F:oxidoreductase activity, acting on paired donors, with incorporation or reduction of molecular oxygen"/>
    <property type="evidence" value="ECO:0007669"/>
    <property type="project" value="InterPro"/>
</dbReference>
<keyword evidence="7 13" id="KW-0479">Metal-binding</keyword>
<dbReference type="InterPro" id="IPR017972">
    <property type="entry name" value="Cyt_P450_CS"/>
</dbReference>
<sequence length="489" mass="54842">MGLTIVTFIFAGLSLAVVFFWKPVLRRYPPGPPPKPLIGNALDMPTVRAWEKYRDWCQQYNSDIIYLELPTHPVIVLGSVEVAEELLEKRSHTYSGRPCIYMLELMTWDLHFGSLTYGSRWRTHRQLFHKFFPSSDADKYQDVQLQEARRFLTLAMKSPQHTRKYARQVVTAIIVKILYGKQITGMDDKTSGRTLPVLAAHPKLASRRRLRRLAEKYIPYVRDLHDTAYDEVKVTFIDGTPPPCVVSSMIDQHGDSPQAAIQKEIAKNVAGSTYTAGADTTTSSAQSFLLAMALFPEVQRKAQAELDRVVGSERLPTWHDMKDLTCVRAVMETLRWMPIAPFGVPHSVTADDVYESYFIPKGVSVIPNEWAMLHNPVDYPDPEVFNPDRFVGQDGSIDSNVRDPSTIIFGFGRRICPGSHLAVKTLEIFIASVLHVFNISAGVDANGEPLQLSTDMEGAMVAAPCDVPTGLEPRSTQAVRLVQQLELAL</sequence>
<gene>
    <name evidence="15" type="ORF">EIP91_007487</name>
</gene>
<evidence type="ECO:0000256" key="14">
    <source>
        <dbReference type="RuleBase" id="RU000461"/>
    </source>
</evidence>
<dbReference type="OrthoDB" id="1055148at2759"/>
<evidence type="ECO:0000256" key="8">
    <source>
        <dbReference type="ARBA" id="ARBA00022989"/>
    </source>
</evidence>
<evidence type="ECO:0000256" key="7">
    <source>
        <dbReference type="ARBA" id="ARBA00022723"/>
    </source>
</evidence>
<dbReference type="Proteomes" id="UP000292702">
    <property type="component" value="Unassembled WGS sequence"/>
</dbReference>
<feature type="binding site" description="axial binding residue" evidence="13">
    <location>
        <position position="416"/>
    </location>
    <ligand>
        <name>heme</name>
        <dbReference type="ChEBI" id="CHEBI:30413"/>
    </ligand>
    <ligandPart>
        <name>Fe</name>
        <dbReference type="ChEBI" id="CHEBI:18248"/>
    </ligandPart>
</feature>
<keyword evidence="10 13" id="KW-0408">Iron</keyword>
<keyword evidence="11 14" id="KW-0503">Monooxygenase</keyword>
<evidence type="ECO:0000256" key="5">
    <source>
        <dbReference type="ARBA" id="ARBA00022617"/>
    </source>
</evidence>
<dbReference type="GO" id="GO:0016020">
    <property type="term" value="C:membrane"/>
    <property type="evidence" value="ECO:0007669"/>
    <property type="project" value="UniProtKB-SubCell"/>
</dbReference>
<dbReference type="PRINTS" id="PR00463">
    <property type="entry name" value="EP450I"/>
</dbReference>
<evidence type="ECO:0000313" key="16">
    <source>
        <dbReference type="Proteomes" id="UP000292702"/>
    </source>
</evidence>
<dbReference type="STRING" id="92696.A0A4V2MVE1"/>
<evidence type="ECO:0000256" key="12">
    <source>
        <dbReference type="ARBA" id="ARBA00023136"/>
    </source>
</evidence>
<dbReference type="GO" id="GO:0020037">
    <property type="term" value="F:heme binding"/>
    <property type="evidence" value="ECO:0007669"/>
    <property type="project" value="InterPro"/>
</dbReference>
<organism evidence="15 16">
    <name type="scientific">Steccherinum ochraceum</name>
    <dbReference type="NCBI Taxonomy" id="92696"/>
    <lineage>
        <taxon>Eukaryota</taxon>
        <taxon>Fungi</taxon>
        <taxon>Dikarya</taxon>
        <taxon>Basidiomycota</taxon>
        <taxon>Agaricomycotina</taxon>
        <taxon>Agaricomycetes</taxon>
        <taxon>Polyporales</taxon>
        <taxon>Steccherinaceae</taxon>
        <taxon>Steccherinum</taxon>
    </lineage>
</organism>
<keyword evidence="6" id="KW-0812">Transmembrane</keyword>
<comment type="similarity">
    <text evidence="4 14">Belongs to the cytochrome P450 family.</text>
</comment>